<reference evidence="1" key="2">
    <citation type="submission" date="2022-06" db="UniProtKB">
        <authorList>
            <consortium name="EnsemblMetazoa"/>
        </authorList>
    </citation>
    <scope>IDENTIFICATION</scope>
</reference>
<proteinExistence type="predicted"/>
<dbReference type="AlphaFoldDB" id="A0A8R1XQD6"/>
<accession>A0A8R1XQD6</accession>
<protein>
    <submittedName>
        <fullName evidence="1">Uncharacterized protein</fullName>
    </submittedName>
</protein>
<sequence length="101" mass="12028">MRDMMILPFKRPQPLIRARIENIFDNTDLGAITVSLNFFEIMNPQIQIKIQLIYDTPKNQFFSFLCDNSDNISNVSREAFRIFQMTPSNRILQMNPTKWKR</sequence>
<keyword evidence="2" id="KW-1185">Reference proteome</keyword>
<organism evidence="1 2">
    <name type="scientific">Onchocerca volvulus</name>
    <dbReference type="NCBI Taxonomy" id="6282"/>
    <lineage>
        <taxon>Eukaryota</taxon>
        <taxon>Metazoa</taxon>
        <taxon>Ecdysozoa</taxon>
        <taxon>Nematoda</taxon>
        <taxon>Chromadorea</taxon>
        <taxon>Rhabditida</taxon>
        <taxon>Spirurina</taxon>
        <taxon>Spiruromorpha</taxon>
        <taxon>Filarioidea</taxon>
        <taxon>Onchocercidae</taxon>
        <taxon>Onchocerca</taxon>
    </lineage>
</organism>
<evidence type="ECO:0000313" key="2">
    <source>
        <dbReference type="Proteomes" id="UP000024404"/>
    </source>
</evidence>
<evidence type="ECO:0000313" key="1">
    <source>
        <dbReference type="EnsemblMetazoa" id="OVOC11507.1"/>
    </source>
</evidence>
<reference evidence="2" key="1">
    <citation type="submission" date="2013-10" db="EMBL/GenBank/DDBJ databases">
        <title>Genome sequencing of Onchocerca volvulus.</title>
        <authorList>
            <person name="Cotton J."/>
            <person name="Tsai J."/>
            <person name="Stanley E."/>
            <person name="Tracey A."/>
            <person name="Holroyd N."/>
            <person name="Lustigman S."/>
            <person name="Berriman M."/>
        </authorList>
    </citation>
    <scope>NUCLEOTIDE SEQUENCE</scope>
</reference>
<dbReference type="EMBL" id="CMVM020000374">
    <property type="status" value="NOT_ANNOTATED_CDS"/>
    <property type="molecule type" value="Genomic_DNA"/>
</dbReference>
<dbReference type="Proteomes" id="UP000024404">
    <property type="component" value="Unassembled WGS sequence"/>
</dbReference>
<name>A0A8R1XQD6_ONCVO</name>
<dbReference type="EnsemblMetazoa" id="OVOC11507.1">
    <property type="protein sequence ID" value="OVOC11507.1"/>
    <property type="gene ID" value="WBGene00248316"/>
</dbReference>